<evidence type="ECO:0000256" key="3">
    <source>
        <dbReference type="ARBA" id="ARBA00005708"/>
    </source>
</evidence>
<dbReference type="PANTHER" id="PTHR42844:SF1">
    <property type="entry name" value="DIHYDRONEOPTERIN ALDOLASE 1-RELATED"/>
    <property type="match status" value="1"/>
</dbReference>
<keyword evidence="12" id="KW-1185">Reference proteome</keyword>
<evidence type="ECO:0000313" key="12">
    <source>
        <dbReference type="Proteomes" id="UP000051673"/>
    </source>
</evidence>
<evidence type="ECO:0000256" key="2">
    <source>
        <dbReference type="ARBA" id="ARBA00005013"/>
    </source>
</evidence>
<comment type="similarity">
    <text evidence="3">Belongs to the DHNA family.</text>
</comment>
<dbReference type="InterPro" id="IPR043133">
    <property type="entry name" value="GTP-CH-I_C/QueF"/>
</dbReference>
<evidence type="ECO:0000313" key="11">
    <source>
        <dbReference type="EMBL" id="KRN77034.1"/>
    </source>
</evidence>
<sequence length="113" mass="12655">MRFHSFIGFFEAERSVGQDITVTITLDVPSKPFEVYLKDDLSETINYGVVFDIVANLAEGKHEVKLLETLAAQMIQAIHTEFPNQIDCVTVQIKKYNLPIDGILDNAEIELAG</sequence>
<name>A0A0R2JR41_9LACO</name>
<dbReference type="InterPro" id="IPR006157">
    <property type="entry name" value="FolB_dom"/>
</dbReference>
<comment type="pathway">
    <text evidence="2">Cofactor biosynthesis; tetrahydrofolate biosynthesis; 2-amino-4-hydroxy-6-hydroxymethyl-7,8-dihydropteridine diphosphate from 7,8-dihydroneopterin triphosphate: step 3/4.</text>
</comment>
<keyword evidence="7" id="KW-0456">Lyase</keyword>
<evidence type="ECO:0000256" key="1">
    <source>
        <dbReference type="ARBA" id="ARBA00001353"/>
    </source>
</evidence>
<evidence type="ECO:0000259" key="10">
    <source>
        <dbReference type="SMART" id="SM00905"/>
    </source>
</evidence>
<feature type="domain" description="Dihydroneopterin aldolase/epimerase" evidence="10">
    <location>
        <begin position="1"/>
        <end position="113"/>
    </location>
</feature>
<evidence type="ECO:0000256" key="4">
    <source>
        <dbReference type="ARBA" id="ARBA00013043"/>
    </source>
</evidence>
<dbReference type="Pfam" id="PF02152">
    <property type="entry name" value="FolB"/>
    <property type="match status" value="1"/>
</dbReference>
<dbReference type="EC" id="4.1.2.25" evidence="4"/>
<gene>
    <name evidence="11" type="ORF">IV67_GL000547</name>
</gene>
<dbReference type="NCBIfam" id="TIGR00526">
    <property type="entry name" value="folB_dom"/>
    <property type="match status" value="1"/>
</dbReference>
<evidence type="ECO:0000256" key="6">
    <source>
        <dbReference type="ARBA" id="ARBA00022909"/>
    </source>
</evidence>
<comment type="catalytic activity">
    <reaction evidence="1">
        <text>7,8-dihydroneopterin = 6-hydroxymethyl-7,8-dihydropterin + glycolaldehyde</text>
        <dbReference type="Rhea" id="RHEA:10540"/>
        <dbReference type="ChEBI" id="CHEBI:17001"/>
        <dbReference type="ChEBI" id="CHEBI:17071"/>
        <dbReference type="ChEBI" id="CHEBI:44841"/>
        <dbReference type="EC" id="4.1.2.25"/>
    </reaction>
</comment>
<evidence type="ECO:0000256" key="8">
    <source>
        <dbReference type="ARBA" id="ARBA00032903"/>
    </source>
</evidence>
<dbReference type="GO" id="GO:0046656">
    <property type="term" value="P:folic acid biosynthetic process"/>
    <property type="evidence" value="ECO:0007669"/>
    <property type="project" value="UniProtKB-KW"/>
</dbReference>
<dbReference type="AlphaFoldDB" id="A0A0R2JR41"/>
<comment type="caution">
    <text evidence="11">The sequence shown here is derived from an EMBL/GenBank/DDBJ whole genome shotgun (WGS) entry which is preliminary data.</text>
</comment>
<evidence type="ECO:0000256" key="5">
    <source>
        <dbReference type="ARBA" id="ARBA00018285"/>
    </source>
</evidence>
<comment type="function">
    <text evidence="9">Catalyzes the conversion of 7,8-dihydroneopterin to 6-hydroxymethyl-7,8-dihydropterin.</text>
</comment>
<keyword evidence="6" id="KW-0289">Folate biosynthesis</keyword>
<dbReference type="EMBL" id="JQCD01000024">
    <property type="protein sequence ID" value="KRN77034.1"/>
    <property type="molecule type" value="Genomic_DNA"/>
</dbReference>
<dbReference type="Proteomes" id="UP000051673">
    <property type="component" value="Unassembled WGS sequence"/>
</dbReference>
<organism evidence="11 12">
    <name type="scientific">Weissella minor</name>
    <dbReference type="NCBI Taxonomy" id="1620"/>
    <lineage>
        <taxon>Bacteria</taxon>
        <taxon>Bacillati</taxon>
        <taxon>Bacillota</taxon>
        <taxon>Bacilli</taxon>
        <taxon>Lactobacillales</taxon>
        <taxon>Lactobacillaceae</taxon>
        <taxon>Weissella</taxon>
    </lineage>
</organism>
<accession>A0A0R2JR41</accession>
<dbReference type="Gene3D" id="3.30.1130.10">
    <property type="match status" value="1"/>
</dbReference>
<dbReference type="InterPro" id="IPR006156">
    <property type="entry name" value="Dihydroneopterin_aldolase"/>
</dbReference>
<dbReference type="SMART" id="SM00905">
    <property type="entry name" value="FolB"/>
    <property type="match status" value="1"/>
</dbReference>
<dbReference type="SUPFAM" id="SSF55620">
    <property type="entry name" value="Tetrahydrobiopterin biosynthesis enzymes-like"/>
    <property type="match status" value="1"/>
</dbReference>
<dbReference type="PANTHER" id="PTHR42844">
    <property type="entry name" value="DIHYDRONEOPTERIN ALDOLASE 1-RELATED"/>
    <property type="match status" value="1"/>
</dbReference>
<dbReference type="GO" id="GO:0004150">
    <property type="term" value="F:dihydroneopterin aldolase activity"/>
    <property type="evidence" value="ECO:0007669"/>
    <property type="project" value="UniProtKB-EC"/>
</dbReference>
<reference evidence="11 12" key="1">
    <citation type="journal article" date="2015" name="Genome Announc.">
        <title>Expanding the biotechnology potential of lactobacilli through comparative genomics of 213 strains and associated genera.</title>
        <authorList>
            <person name="Sun Z."/>
            <person name="Harris H.M."/>
            <person name="McCann A."/>
            <person name="Guo C."/>
            <person name="Argimon S."/>
            <person name="Zhang W."/>
            <person name="Yang X."/>
            <person name="Jeffery I.B."/>
            <person name="Cooney J.C."/>
            <person name="Kagawa T.F."/>
            <person name="Liu W."/>
            <person name="Song Y."/>
            <person name="Salvetti E."/>
            <person name="Wrobel A."/>
            <person name="Rasinkangas P."/>
            <person name="Parkhill J."/>
            <person name="Rea M.C."/>
            <person name="O'Sullivan O."/>
            <person name="Ritari J."/>
            <person name="Douillard F.P."/>
            <person name="Paul Ross R."/>
            <person name="Yang R."/>
            <person name="Briner A.E."/>
            <person name="Felis G.E."/>
            <person name="de Vos W.M."/>
            <person name="Barrangou R."/>
            <person name="Klaenhammer T.R."/>
            <person name="Caufield P.W."/>
            <person name="Cui Y."/>
            <person name="Zhang H."/>
            <person name="O'Toole P.W."/>
        </authorList>
    </citation>
    <scope>NUCLEOTIDE SEQUENCE [LARGE SCALE GENOMIC DNA]</scope>
    <source>
        <strain evidence="11 12">DSM 20014</strain>
    </source>
</reference>
<proteinExistence type="inferred from homology"/>
<protein>
    <recommendedName>
        <fullName evidence="5">Dihydroneopterin aldolase</fullName>
        <ecNumber evidence="4">4.1.2.25</ecNumber>
    </recommendedName>
    <alternativeName>
        <fullName evidence="8">7,8-dihydroneopterin aldolase</fullName>
    </alternativeName>
</protein>
<evidence type="ECO:0000256" key="7">
    <source>
        <dbReference type="ARBA" id="ARBA00023239"/>
    </source>
</evidence>
<dbReference type="PATRIC" id="fig|1620.3.peg.554"/>
<evidence type="ECO:0000256" key="9">
    <source>
        <dbReference type="ARBA" id="ARBA00037702"/>
    </source>
</evidence>
<dbReference type="GO" id="GO:0005737">
    <property type="term" value="C:cytoplasm"/>
    <property type="evidence" value="ECO:0007669"/>
    <property type="project" value="TreeGrafter"/>
</dbReference>
<dbReference type="STRING" id="1620.IV67_GL000547"/>